<comment type="similarity">
    <text evidence="1">Belongs to the disease resistance NB-LRR family.</text>
</comment>
<dbReference type="EMBL" id="PQIB02000011">
    <property type="protein sequence ID" value="RLM87383.1"/>
    <property type="molecule type" value="Genomic_DNA"/>
</dbReference>
<dbReference type="GO" id="GO:0043531">
    <property type="term" value="F:ADP binding"/>
    <property type="evidence" value="ECO:0007669"/>
    <property type="project" value="InterPro"/>
</dbReference>
<dbReference type="Gene3D" id="1.10.8.430">
    <property type="entry name" value="Helical domain of apoptotic protease-activating factors"/>
    <property type="match status" value="1"/>
</dbReference>
<name>A0A3L6QUP7_PANMI</name>
<evidence type="ECO:0000259" key="7">
    <source>
        <dbReference type="Pfam" id="PF00931"/>
    </source>
</evidence>
<evidence type="ECO:0000313" key="10">
    <source>
        <dbReference type="EMBL" id="RLM87383.1"/>
    </source>
</evidence>
<feature type="domain" description="Disease resistance N-terminal" evidence="8">
    <location>
        <begin position="68"/>
        <end position="149"/>
    </location>
</feature>
<evidence type="ECO:0000256" key="3">
    <source>
        <dbReference type="ARBA" id="ARBA00022737"/>
    </source>
</evidence>
<dbReference type="InterPro" id="IPR044974">
    <property type="entry name" value="Disease_R_plants"/>
</dbReference>
<dbReference type="GO" id="GO:0002758">
    <property type="term" value="P:innate immune response-activating signaling pathway"/>
    <property type="evidence" value="ECO:0007669"/>
    <property type="project" value="UniProtKB-ARBA"/>
</dbReference>
<feature type="domain" description="Disease resistance protein winged helix" evidence="9">
    <location>
        <begin position="421"/>
        <end position="490"/>
    </location>
</feature>
<evidence type="ECO:0000259" key="8">
    <source>
        <dbReference type="Pfam" id="PF18052"/>
    </source>
</evidence>
<keyword evidence="11" id="KW-1185">Reference proteome</keyword>
<feature type="compositionally biased region" description="Basic residues" evidence="6">
    <location>
        <begin position="13"/>
        <end position="28"/>
    </location>
</feature>
<protein>
    <recommendedName>
        <fullName evidence="12">NB-ARC domain-containing protein</fullName>
    </recommendedName>
</protein>
<evidence type="ECO:0000256" key="2">
    <source>
        <dbReference type="ARBA" id="ARBA00022614"/>
    </source>
</evidence>
<dbReference type="InterPro" id="IPR058922">
    <property type="entry name" value="WHD_DRP"/>
</dbReference>
<dbReference type="PANTHER" id="PTHR23155">
    <property type="entry name" value="DISEASE RESISTANCE PROTEIN RP"/>
    <property type="match status" value="1"/>
</dbReference>
<dbReference type="SUPFAM" id="SSF52540">
    <property type="entry name" value="P-loop containing nucleoside triphosphate hydrolases"/>
    <property type="match status" value="1"/>
</dbReference>
<dbReference type="InterPro" id="IPR002182">
    <property type="entry name" value="NB-ARC"/>
</dbReference>
<dbReference type="PANTHER" id="PTHR23155:SF1052">
    <property type="entry name" value="DISEASE RESISTANCE PROTEIN RPM1"/>
    <property type="match status" value="1"/>
</dbReference>
<dbReference type="InterPro" id="IPR027417">
    <property type="entry name" value="P-loop_NTPase"/>
</dbReference>
<dbReference type="GO" id="GO:0009626">
    <property type="term" value="P:plant-type hypersensitive response"/>
    <property type="evidence" value="ECO:0007669"/>
    <property type="project" value="UniProtKB-ARBA"/>
</dbReference>
<accession>A0A3L6QUP7</accession>
<dbReference type="InterPro" id="IPR041118">
    <property type="entry name" value="Rx_N"/>
</dbReference>
<dbReference type="Pfam" id="PF23559">
    <property type="entry name" value="WHD_DRP"/>
    <property type="match status" value="1"/>
</dbReference>
<dbReference type="InterPro" id="IPR042197">
    <property type="entry name" value="Apaf_helical"/>
</dbReference>
<feature type="region of interest" description="Disordered" evidence="6">
    <location>
        <begin position="1"/>
        <end position="62"/>
    </location>
</feature>
<dbReference type="Pfam" id="PF00931">
    <property type="entry name" value="NB-ARC"/>
    <property type="match status" value="1"/>
</dbReference>
<evidence type="ECO:0000256" key="5">
    <source>
        <dbReference type="ARBA" id="ARBA00022821"/>
    </source>
</evidence>
<evidence type="ECO:0000256" key="6">
    <source>
        <dbReference type="SAM" id="MobiDB-lite"/>
    </source>
</evidence>
<reference evidence="11" key="1">
    <citation type="journal article" date="2019" name="Nat. Commun.">
        <title>The genome of broomcorn millet.</title>
        <authorList>
            <person name="Zou C."/>
            <person name="Miki D."/>
            <person name="Li D."/>
            <person name="Tang Q."/>
            <person name="Xiao L."/>
            <person name="Rajput S."/>
            <person name="Deng P."/>
            <person name="Jia W."/>
            <person name="Huang R."/>
            <person name="Zhang M."/>
            <person name="Sun Y."/>
            <person name="Hu J."/>
            <person name="Fu X."/>
            <person name="Schnable P.S."/>
            <person name="Li F."/>
            <person name="Zhang H."/>
            <person name="Feng B."/>
            <person name="Zhu X."/>
            <person name="Liu R."/>
            <person name="Schnable J.C."/>
            <person name="Zhu J.-K."/>
            <person name="Zhang H."/>
        </authorList>
    </citation>
    <scope>NUCLEOTIDE SEQUENCE [LARGE SCALE GENOMIC DNA]</scope>
</reference>
<dbReference type="GO" id="GO:0042742">
    <property type="term" value="P:defense response to bacterium"/>
    <property type="evidence" value="ECO:0007669"/>
    <property type="project" value="UniProtKB-ARBA"/>
</dbReference>
<dbReference type="AlphaFoldDB" id="A0A3L6QUP7"/>
<evidence type="ECO:0000256" key="4">
    <source>
        <dbReference type="ARBA" id="ARBA00022741"/>
    </source>
</evidence>
<dbReference type="Pfam" id="PF18052">
    <property type="entry name" value="Rx_N"/>
    <property type="match status" value="1"/>
</dbReference>
<dbReference type="PRINTS" id="PR00364">
    <property type="entry name" value="DISEASERSIST"/>
</dbReference>
<dbReference type="InterPro" id="IPR036388">
    <property type="entry name" value="WH-like_DNA-bd_sf"/>
</dbReference>
<organism evidence="10 11">
    <name type="scientific">Panicum miliaceum</name>
    <name type="common">Proso millet</name>
    <name type="synonym">Broomcorn millet</name>
    <dbReference type="NCBI Taxonomy" id="4540"/>
    <lineage>
        <taxon>Eukaryota</taxon>
        <taxon>Viridiplantae</taxon>
        <taxon>Streptophyta</taxon>
        <taxon>Embryophyta</taxon>
        <taxon>Tracheophyta</taxon>
        <taxon>Spermatophyta</taxon>
        <taxon>Magnoliopsida</taxon>
        <taxon>Liliopsida</taxon>
        <taxon>Poales</taxon>
        <taxon>Poaceae</taxon>
        <taxon>PACMAD clade</taxon>
        <taxon>Panicoideae</taxon>
        <taxon>Panicodae</taxon>
        <taxon>Paniceae</taxon>
        <taxon>Panicinae</taxon>
        <taxon>Panicum</taxon>
        <taxon>Panicum sect. Panicum</taxon>
    </lineage>
</organism>
<evidence type="ECO:0000259" key="9">
    <source>
        <dbReference type="Pfam" id="PF23559"/>
    </source>
</evidence>
<gene>
    <name evidence="10" type="ORF">C2845_PM04G06700</name>
</gene>
<evidence type="ECO:0008006" key="12">
    <source>
        <dbReference type="Google" id="ProtNLM"/>
    </source>
</evidence>
<keyword evidence="4" id="KW-0547">Nucleotide-binding</keyword>
<dbReference type="FunFam" id="1.10.10.10:FF:000322">
    <property type="entry name" value="Probable disease resistance protein At1g63360"/>
    <property type="match status" value="1"/>
</dbReference>
<dbReference type="Gene3D" id="1.20.5.4130">
    <property type="match status" value="1"/>
</dbReference>
<comment type="caution">
    <text evidence="10">The sequence shown here is derived from an EMBL/GenBank/DDBJ whole genome shotgun (WGS) entry which is preliminary data.</text>
</comment>
<dbReference type="Proteomes" id="UP000275267">
    <property type="component" value="Unassembled WGS sequence"/>
</dbReference>
<dbReference type="OrthoDB" id="3027644at2759"/>
<dbReference type="CDD" id="cd14798">
    <property type="entry name" value="RX-CC_like"/>
    <property type="match status" value="1"/>
</dbReference>
<proteinExistence type="inferred from homology"/>
<sequence length="530" mass="60346">MTSLDGTVCVPSHNRRRSTPTRGARRRSSTVNAPPLQEPQVAQNEVGNAAGGRTGRNETREDRWRRPSLLGRIQQLVVSEGRKLAAVSEDIQSLRDKLILIQAFLWDADLRRRAMSDEFTRAWVQQIRDAVFDAQDSIDQYFFRVDLSRGGLHQFPLVKRENLRRMLNDALFGSSFSGRPAVVSVFGRSGVGKTSLVRDVYERHSTKNHFGSQAWARFPLNTSASNIMRLILEEITEKSVTYPISEIKGKFEEELKKKENQKYLLVIDAEVSSIEWKIFLMALPTDSYSRVVQITRNRPEAPPASFNHITIEVDGFAEDATMELFCQRVCVEENGPRYNADVCKAIEKDYRKAILDITEGLPLAIVLLSGLLRTKEFPGEWSAVFDQLMSKQSRRLDSILSLCFDDLPHDIKSCFLYFATFPPNTPIKTSTLVCIWVAEGFLRSKEGKTMEKVGQHYLKELVARHLVNLTLMDYLICDNELVTIHDHVHAFLYFQAQEADFVEIHSGDDFLPMTSARGSLYRITSVDMLL</sequence>
<evidence type="ECO:0000313" key="11">
    <source>
        <dbReference type="Proteomes" id="UP000275267"/>
    </source>
</evidence>
<evidence type="ECO:0000256" key="1">
    <source>
        <dbReference type="ARBA" id="ARBA00008894"/>
    </source>
</evidence>
<feature type="domain" description="NB-ARC" evidence="7">
    <location>
        <begin position="177"/>
        <end position="331"/>
    </location>
</feature>
<keyword evidence="2" id="KW-0433">Leucine-rich repeat</keyword>
<keyword evidence="3" id="KW-0677">Repeat</keyword>
<dbReference type="Gene3D" id="1.10.10.10">
    <property type="entry name" value="Winged helix-like DNA-binding domain superfamily/Winged helix DNA-binding domain"/>
    <property type="match status" value="1"/>
</dbReference>
<dbReference type="STRING" id="4540.A0A3L6QUP7"/>
<dbReference type="InterPro" id="IPR038005">
    <property type="entry name" value="RX-like_CC"/>
</dbReference>
<keyword evidence="5" id="KW-0611">Plant defense</keyword>